<protein>
    <submittedName>
        <fullName evidence="1">Uncharacterized protein</fullName>
    </submittedName>
</protein>
<evidence type="ECO:0000313" key="2">
    <source>
        <dbReference type="Proteomes" id="UP000618795"/>
    </source>
</evidence>
<name>A0A918MFL8_9ACTN</name>
<reference evidence="1" key="2">
    <citation type="submission" date="2020-09" db="EMBL/GenBank/DDBJ databases">
        <authorList>
            <person name="Sun Q."/>
            <person name="Ohkuma M."/>
        </authorList>
    </citation>
    <scope>NUCLEOTIDE SEQUENCE</scope>
    <source>
        <strain evidence="1">JCM 4369</strain>
    </source>
</reference>
<sequence length="62" mass="6794">MAKLHSAISATAGASASATIRVRTVVERPRGQRMEYLPVLPVSRKFGTTYGMVTPYRNGDLR</sequence>
<organism evidence="1 2">
    <name type="scientific">Streptomyces filipinensis</name>
    <dbReference type="NCBI Taxonomy" id="66887"/>
    <lineage>
        <taxon>Bacteria</taxon>
        <taxon>Bacillati</taxon>
        <taxon>Actinomycetota</taxon>
        <taxon>Actinomycetes</taxon>
        <taxon>Kitasatosporales</taxon>
        <taxon>Streptomycetaceae</taxon>
        <taxon>Streptomyces</taxon>
    </lineage>
</organism>
<proteinExistence type="predicted"/>
<gene>
    <name evidence="1" type="ORF">GCM10010260_72090</name>
</gene>
<dbReference type="Proteomes" id="UP000618795">
    <property type="component" value="Unassembled WGS sequence"/>
</dbReference>
<dbReference type="EMBL" id="BMTD01000023">
    <property type="protein sequence ID" value="GGV21419.1"/>
    <property type="molecule type" value="Genomic_DNA"/>
</dbReference>
<keyword evidence="2" id="KW-1185">Reference proteome</keyword>
<accession>A0A918MFL8</accession>
<dbReference type="AlphaFoldDB" id="A0A918MFL8"/>
<evidence type="ECO:0000313" key="1">
    <source>
        <dbReference type="EMBL" id="GGV21419.1"/>
    </source>
</evidence>
<comment type="caution">
    <text evidence="1">The sequence shown here is derived from an EMBL/GenBank/DDBJ whole genome shotgun (WGS) entry which is preliminary data.</text>
</comment>
<reference evidence="1" key="1">
    <citation type="journal article" date="2014" name="Int. J. Syst. Evol. Microbiol.">
        <title>Complete genome sequence of Corynebacterium casei LMG S-19264T (=DSM 44701T), isolated from a smear-ripened cheese.</title>
        <authorList>
            <consortium name="US DOE Joint Genome Institute (JGI-PGF)"/>
            <person name="Walter F."/>
            <person name="Albersmeier A."/>
            <person name="Kalinowski J."/>
            <person name="Ruckert C."/>
        </authorList>
    </citation>
    <scope>NUCLEOTIDE SEQUENCE</scope>
    <source>
        <strain evidence="1">JCM 4369</strain>
    </source>
</reference>